<accession>X1QJ40</accession>
<dbReference type="EMBL" id="BARV01038791">
    <property type="protein sequence ID" value="GAI51010.1"/>
    <property type="molecule type" value="Genomic_DNA"/>
</dbReference>
<feature type="non-terminal residue" evidence="1">
    <location>
        <position position="101"/>
    </location>
</feature>
<organism evidence="1">
    <name type="scientific">marine sediment metagenome</name>
    <dbReference type="NCBI Taxonomy" id="412755"/>
    <lineage>
        <taxon>unclassified sequences</taxon>
        <taxon>metagenomes</taxon>
        <taxon>ecological metagenomes</taxon>
    </lineage>
</organism>
<name>X1QJ40_9ZZZZ</name>
<gene>
    <name evidence="1" type="ORF">S06H3_59655</name>
</gene>
<reference evidence="1" key="1">
    <citation type="journal article" date="2014" name="Front. Microbiol.">
        <title>High frequency of phylogenetically diverse reductive dehalogenase-homologous genes in deep subseafloor sedimentary metagenomes.</title>
        <authorList>
            <person name="Kawai M."/>
            <person name="Futagami T."/>
            <person name="Toyoda A."/>
            <person name="Takaki Y."/>
            <person name="Nishi S."/>
            <person name="Hori S."/>
            <person name="Arai W."/>
            <person name="Tsubouchi T."/>
            <person name="Morono Y."/>
            <person name="Uchiyama I."/>
            <person name="Ito T."/>
            <person name="Fujiyama A."/>
            <person name="Inagaki F."/>
            <person name="Takami H."/>
        </authorList>
    </citation>
    <scope>NUCLEOTIDE SEQUENCE</scope>
    <source>
        <strain evidence="1">Expedition CK06-06</strain>
    </source>
</reference>
<proteinExistence type="predicted"/>
<sequence>MTSGSVAALTPTLRRIKVRPSKLILDPNNPRFLTKSDDRIDELHFLEPGIIEGTFQKMADEAYRIRELEGSIRKNGWEPVDQIFVRKHRDSNCYVVLEGNR</sequence>
<evidence type="ECO:0000313" key="1">
    <source>
        <dbReference type="EMBL" id="GAI51010.1"/>
    </source>
</evidence>
<dbReference type="AlphaFoldDB" id="X1QJ40"/>
<protein>
    <submittedName>
        <fullName evidence="1">Uncharacterized protein</fullName>
    </submittedName>
</protein>
<comment type="caution">
    <text evidence="1">The sequence shown here is derived from an EMBL/GenBank/DDBJ whole genome shotgun (WGS) entry which is preliminary data.</text>
</comment>